<keyword evidence="1" id="KW-0472">Membrane</keyword>
<evidence type="ECO:0000256" key="1">
    <source>
        <dbReference type="SAM" id="Phobius"/>
    </source>
</evidence>
<feature type="transmembrane region" description="Helical" evidence="1">
    <location>
        <begin position="6"/>
        <end position="25"/>
    </location>
</feature>
<evidence type="ECO:0000313" key="2">
    <source>
        <dbReference type="EMBL" id="MBW86832.1"/>
    </source>
</evidence>
<proteinExistence type="predicted"/>
<dbReference type="EMBL" id="GGEC01006349">
    <property type="protein sequence ID" value="MBW86832.1"/>
    <property type="molecule type" value="Transcribed_RNA"/>
</dbReference>
<protein>
    <submittedName>
        <fullName evidence="2">Uncharacterized protein</fullName>
    </submittedName>
</protein>
<dbReference type="AlphaFoldDB" id="A0A2P2J063"/>
<keyword evidence="1" id="KW-0812">Transmembrane</keyword>
<keyword evidence="1" id="KW-1133">Transmembrane helix</keyword>
<name>A0A2P2J063_RHIMU</name>
<organism evidence="2">
    <name type="scientific">Rhizophora mucronata</name>
    <name type="common">Asiatic mangrove</name>
    <dbReference type="NCBI Taxonomy" id="61149"/>
    <lineage>
        <taxon>Eukaryota</taxon>
        <taxon>Viridiplantae</taxon>
        <taxon>Streptophyta</taxon>
        <taxon>Embryophyta</taxon>
        <taxon>Tracheophyta</taxon>
        <taxon>Spermatophyta</taxon>
        <taxon>Magnoliopsida</taxon>
        <taxon>eudicotyledons</taxon>
        <taxon>Gunneridae</taxon>
        <taxon>Pentapetalae</taxon>
        <taxon>rosids</taxon>
        <taxon>fabids</taxon>
        <taxon>Malpighiales</taxon>
        <taxon>Rhizophoraceae</taxon>
        <taxon>Rhizophora</taxon>
    </lineage>
</organism>
<accession>A0A2P2J063</accession>
<reference evidence="2" key="1">
    <citation type="submission" date="2018-02" db="EMBL/GenBank/DDBJ databases">
        <title>Rhizophora mucronata_Transcriptome.</title>
        <authorList>
            <person name="Meera S.P."/>
            <person name="Sreeshan A."/>
            <person name="Augustine A."/>
        </authorList>
    </citation>
    <scope>NUCLEOTIDE SEQUENCE</scope>
    <source>
        <tissue evidence="2">Leaf</tissue>
    </source>
</reference>
<sequence>MNSMIITLFCIILDLLNYNGWVVLLGRQNSSSSKQVMMERTTIFTAFNFLILGQFDWKEVLKFFIFKSPFLRYFFFISNFSEGSSRGLLSMAFWPFKK</sequence>